<feature type="signal peptide" evidence="2">
    <location>
        <begin position="1"/>
        <end position="25"/>
    </location>
</feature>
<reference evidence="3" key="1">
    <citation type="submission" date="2021-01" db="EMBL/GenBank/DDBJ databases">
        <authorList>
            <person name="Corre E."/>
            <person name="Pelletier E."/>
            <person name="Niang G."/>
            <person name="Scheremetjew M."/>
            <person name="Finn R."/>
            <person name="Kale V."/>
            <person name="Holt S."/>
            <person name="Cochrane G."/>
            <person name="Meng A."/>
            <person name="Brown T."/>
            <person name="Cohen L."/>
        </authorList>
    </citation>
    <scope>NUCLEOTIDE SEQUENCE</scope>
    <source>
        <strain evidence="3">308</strain>
    </source>
</reference>
<sequence length="762" mass="84440">MTYYARATALLAAGCFLDLASTSHALLAFCPRPVSHITSLPPQRSALHMAGRRQQVDRDRESGPAAMGNKIRPGDIDAALQKKKSKKRRALDEIESASDLADVAASIKEEAEDRARPDPVAAMPGAEDGDAPQVAQIIVDEDTGLKSVQTGNAIMDVTTRRAVVLSPLGPEYRLAEMFPGVPPEVRAKCRYDLQNRPMKDFIEEFAEAVKADDGTYPPVGSNLLTDAGMDYLLANRDNLGERMKLALTALKLQAQSKLDLDGARRWRDVRQQLIVLELKASGPFRQVCLQNEQNIGPNFGNLDVASYCGGELYERVGAWVVLKGLVALWEKRTRDQQWREDTPMTSDNMVEWMLMGDPRILLPKADAAASNVPPFYSAEDCGKIAIMCRKMSNEFVINPALFDDLPVELRYLEKATVIPSGTELRKFTVNEFCVEEDISLDGLIEGIKRFEVMLESMMVENYSPFLKVITGVRRAISVGTPEEIDPFSDYIDDNQNPNSPGHFEVYHEDPLEGSMMEYLAASDTAKNKNSVGDMNVVLNQLGIKGELASGIGDIFGFSNKATKVKEGGPSVGGTGRELTPKDDPAYHNNWLDALDDELRDLESADDRRRATIEEEAVRAAEARRAEGAKRVESTVAGGGLIEYEVDDDGEESAAGAPLFDFLEKPEKELPPRKLNMFELSTYVYNEWAKVANSPDGVEWNGPGEETEFTGKLFEEMGAKLFTQREIDKLGIYPEDDDDVPSDEWYLKGFDSEEDYRTSIQKA</sequence>
<accession>A0A7S1BI53</accession>
<name>A0A7S1BI53_9STRA</name>
<organism evidence="3">
    <name type="scientific">Corethron hystrix</name>
    <dbReference type="NCBI Taxonomy" id="216773"/>
    <lineage>
        <taxon>Eukaryota</taxon>
        <taxon>Sar</taxon>
        <taxon>Stramenopiles</taxon>
        <taxon>Ochrophyta</taxon>
        <taxon>Bacillariophyta</taxon>
        <taxon>Coscinodiscophyceae</taxon>
        <taxon>Corethrophycidae</taxon>
        <taxon>Corethrales</taxon>
        <taxon>Corethraceae</taxon>
        <taxon>Corethron</taxon>
    </lineage>
</organism>
<feature type="chain" id="PRO_5030751169" evidence="2">
    <location>
        <begin position="26"/>
        <end position="762"/>
    </location>
</feature>
<evidence type="ECO:0000256" key="2">
    <source>
        <dbReference type="SAM" id="SignalP"/>
    </source>
</evidence>
<dbReference type="EMBL" id="HBFR01020043">
    <property type="protein sequence ID" value="CAD8887230.1"/>
    <property type="molecule type" value="Transcribed_RNA"/>
</dbReference>
<feature type="region of interest" description="Disordered" evidence="1">
    <location>
        <begin position="41"/>
        <end position="91"/>
    </location>
</feature>
<dbReference type="AlphaFoldDB" id="A0A7S1BI53"/>
<evidence type="ECO:0000256" key="1">
    <source>
        <dbReference type="SAM" id="MobiDB-lite"/>
    </source>
</evidence>
<gene>
    <name evidence="3" type="ORF">CHYS00102_LOCUS14428</name>
</gene>
<keyword evidence="2" id="KW-0732">Signal</keyword>
<proteinExistence type="predicted"/>
<evidence type="ECO:0000313" key="3">
    <source>
        <dbReference type="EMBL" id="CAD8887230.1"/>
    </source>
</evidence>
<protein>
    <submittedName>
        <fullName evidence="3">Uncharacterized protein</fullName>
    </submittedName>
</protein>